<dbReference type="Proteomes" id="UP000006196">
    <property type="component" value="Unassembled WGS sequence"/>
</dbReference>
<name>C0XSI4_CORLD</name>
<dbReference type="HOGENOM" id="CLU_2648354_0_0_11"/>
<feature type="transmembrane region" description="Helical" evidence="1">
    <location>
        <begin position="6"/>
        <end position="27"/>
    </location>
</feature>
<evidence type="ECO:0000256" key="1">
    <source>
        <dbReference type="SAM" id="Phobius"/>
    </source>
</evidence>
<organism evidence="2 3">
    <name type="scientific">Corynebacterium lipophiloflavum (strain ATCC 700352 / DSM 44291 / CCUG 37336 / JCM 10383 / DMMZ 1944)</name>
    <dbReference type="NCBI Taxonomy" id="525263"/>
    <lineage>
        <taxon>Bacteria</taxon>
        <taxon>Bacillati</taxon>
        <taxon>Actinomycetota</taxon>
        <taxon>Actinomycetes</taxon>
        <taxon>Mycobacteriales</taxon>
        <taxon>Corynebacteriaceae</taxon>
        <taxon>Corynebacterium</taxon>
    </lineage>
</organism>
<proteinExistence type="predicted"/>
<protein>
    <submittedName>
        <fullName evidence="2">Uncharacterized protein</fullName>
    </submittedName>
</protein>
<keyword evidence="1" id="KW-0472">Membrane</keyword>
<sequence length="76" mass="8941">MANYGFYLELVKLFPATVYMFLPVVFWPRGKLGYQKLNNILQADPKAMVAHWEVNFMLMLRCLVPSRSCEQESECY</sequence>
<dbReference type="AlphaFoldDB" id="C0XSI4"/>
<reference evidence="2" key="1">
    <citation type="submission" date="2009-01" db="EMBL/GenBank/DDBJ databases">
        <authorList>
            <person name="Qin X."/>
            <person name="Bachman B."/>
            <person name="Battles P."/>
            <person name="Bell A."/>
            <person name="Bess C."/>
            <person name="Bickham C."/>
            <person name="Chaboub L."/>
            <person name="Chen D."/>
            <person name="Coyle M."/>
            <person name="Deiros D.R."/>
            <person name="Dinh H."/>
            <person name="Forbes L."/>
            <person name="Fowler G."/>
            <person name="Francisco L."/>
            <person name="Fu Q."/>
            <person name="Gubbala S."/>
            <person name="Hale W."/>
            <person name="Han Y."/>
            <person name="Hemphill L."/>
            <person name="Highlander S.K."/>
            <person name="Hirani K."/>
            <person name="Hogues M."/>
            <person name="Jackson L."/>
            <person name="Jakkamsetti A."/>
            <person name="Javaid M."/>
            <person name="Jiang H."/>
            <person name="Korchina V."/>
            <person name="Kovar C."/>
            <person name="Lara F."/>
            <person name="Lee S."/>
            <person name="Mata R."/>
            <person name="Mathew T."/>
            <person name="Moen C."/>
            <person name="Morales K."/>
            <person name="Munidasa M."/>
            <person name="Nazareth L."/>
            <person name="Ngo R."/>
            <person name="Nguyen L."/>
            <person name="Okwuonu G."/>
            <person name="Ongeri F."/>
            <person name="Patil S."/>
            <person name="Petrosino J."/>
            <person name="Pham C."/>
            <person name="Pham P."/>
            <person name="Pu L.-L."/>
            <person name="Puazo M."/>
            <person name="Raj R."/>
            <person name="Reid J."/>
            <person name="Rouhana J."/>
            <person name="Saada N."/>
            <person name="Shang Y."/>
            <person name="Simmons D."/>
            <person name="Thornton R."/>
            <person name="Warren J."/>
            <person name="Weissenberger G."/>
            <person name="Zhang J."/>
            <person name="Zhang L."/>
            <person name="Zhou C."/>
            <person name="Zhu D."/>
            <person name="Muzny D."/>
            <person name="Worley K."/>
            <person name="Gibbs R."/>
        </authorList>
    </citation>
    <scope>NUCLEOTIDE SEQUENCE [LARGE SCALE GENOMIC DNA]</scope>
    <source>
        <strain evidence="2">DSM 44291</strain>
    </source>
</reference>
<keyword evidence="1" id="KW-0812">Transmembrane</keyword>
<gene>
    <name evidence="2" type="ORF">HMPREF0298_1404</name>
</gene>
<keyword evidence="1" id="KW-1133">Transmembrane helix</keyword>
<evidence type="ECO:0000313" key="3">
    <source>
        <dbReference type="Proteomes" id="UP000006196"/>
    </source>
</evidence>
<evidence type="ECO:0000313" key="2">
    <source>
        <dbReference type="EMBL" id="EEI16783.1"/>
    </source>
</evidence>
<keyword evidence="3" id="KW-1185">Reference proteome</keyword>
<dbReference type="EMBL" id="ACHJ01000115">
    <property type="protein sequence ID" value="EEI16783.1"/>
    <property type="molecule type" value="Genomic_DNA"/>
</dbReference>
<comment type="caution">
    <text evidence="2">The sequence shown here is derived from an EMBL/GenBank/DDBJ whole genome shotgun (WGS) entry which is preliminary data.</text>
</comment>
<accession>C0XSI4</accession>